<evidence type="ECO:0000256" key="21">
    <source>
        <dbReference type="SAM" id="MobiDB-lite"/>
    </source>
</evidence>
<evidence type="ECO:0000256" key="13">
    <source>
        <dbReference type="ARBA" id="ARBA00022932"/>
    </source>
</evidence>
<dbReference type="GO" id="GO:0046872">
    <property type="term" value="F:metal ion binding"/>
    <property type="evidence" value="ECO:0007669"/>
    <property type="project" value="UniProtKB-KW"/>
</dbReference>
<dbReference type="InterPro" id="IPR014143">
    <property type="entry name" value="NHEJ_ligase_prk"/>
</dbReference>
<evidence type="ECO:0000256" key="17">
    <source>
        <dbReference type="ARBA" id="ARBA00023211"/>
    </source>
</evidence>
<dbReference type="NCBIfam" id="TIGR02778">
    <property type="entry name" value="ligD_pol"/>
    <property type="match status" value="1"/>
</dbReference>
<keyword evidence="4" id="KW-0808">Transferase</keyword>
<dbReference type="CDD" id="cd04862">
    <property type="entry name" value="PaeLigD_Pol_like"/>
    <property type="match status" value="1"/>
</dbReference>
<keyword evidence="3 23" id="KW-0436">Ligase</keyword>
<feature type="domain" description="ATP-dependent DNA ligase family profile" evidence="22">
    <location>
        <begin position="421"/>
        <end position="559"/>
    </location>
</feature>
<dbReference type="Pfam" id="PF13298">
    <property type="entry name" value="LigD_N"/>
    <property type="match status" value="1"/>
</dbReference>
<sequence>MATKRAAAKQPAKAATKQTGKDNATAAATGSTARSSTRSAPRAATRPSAPRAARGASPDPLQRYRTMRDFGTTAEPAGRALARRAAPKASEGLSFVVQKHAARRLHYDFRLELDGTLKSWAIPKGPSLDPADKRMSVHVEDHPLEYANFEGVIPEKQYGAGTVIVWDRGTWIPIGDPHQGYRDGKLKFELQGEKLHGAWTLVRMRVRDERQEPWLLIKERDDAARPAAEFDITEAMPDSVLGGGALEPDGKIARKASTKAVSKTATKTATRTATRTATKSAAGASTKAAKKTASGKSAADSKTAGNKRSATGAIQLPPGARRAALPLTLAPQLATLVQGPPADAQNWVYEVKFDGYRVLARIDGADVKLFTRNGHDWTSKLKTLARELGTLNLPSAWLDGEIVIVDKDGSTDFQALQNAFDSDRTDAIQFFVFDVPYYAGHDLRQVALAERRDLLRRVFEEHNVSAHLRFSESFEAGPEEILSAACRLRLEGLIGKRVDAPYVSARSPNWIKLKCSERQEFVIGGFTEPKGTRNGLGALLLGIHDEAGRLVYAGKVGTGFDVRTLDTIRAKLDALRTDASPFDRMPAIAKGVKGIWVRPKAVAEVSFGSWTRDGLIRHAVFHGLRSDKSASAIGKEKAMPAPGKTVDKSEGRAKSAGSRGKAEDRAERKAEDKPAKARGKAAKAAQAETADATPPAKPARTKASSGREQIGNVRVSHADRVIDPSTGATKGDLVRYYEAVAPRMLPELRGRPLAVLRGPSGVGGELFFQKHAETFNIAGVNRLDPSLWPGHPPMIEIASETGIVAAAQLNVIEFHTWNADKRQIEKPDRVIFDLDPGEGVPWKHVVEAAALTKGMLDELELTAFLKTSGGKGLHVVVPIARRLGWDEVKDFAQQLVVHMARTIPQRFVSKSGPRNRVGKIFIDYLRNGRGATTVAAFSARARPGLGVSIPCSWDELPSLRSGAQWTIANALARIEETEHADPWADYGSTRQTLTAAIRRLGNG</sequence>
<keyword evidence="15" id="KW-0233">DNA recombination</keyword>
<dbReference type="Pfam" id="PF21686">
    <property type="entry name" value="LigD_Prim-Pol"/>
    <property type="match status" value="1"/>
</dbReference>
<dbReference type="SUPFAM" id="SSF56091">
    <property type="entry name" value="DNA ligase/mRNA capping enzyme, catalytic domain"/>
    <property type="match status" value="1"/>
</dbReference>
<dbReference type="Gene3D" id="2.40.50.140">
    <property type="entry name" value="Nucleic acid-binding proteins"/>
    <property type="match status" value="1"/>
</dbReference>
<dbReference type="InterPro" id="IPR014144">
    <property type="entry name" value="LigD_PE_domain"/>
</dbReference>
<keyword evidence="14" id="KW-0238">DNA-binding</keyword>
<keyword evidence="10" id="KW-0378">Hydrolase</keyword>
<keyword evidence="12" id="KW-0067">ATP-binding</keyword>
<evidence type="ECO:0000256" key="15">
    <source>
        <dbReference type="ARBA" id="ARBA00023172"/>
    </source>
</evidence>
<keyword evidence="24" id="KW-1185">Reference proteome</keyword>
<comment type="caution">
    <text evidence="23">The sequence shown here is derived from an EMBL/GenBank/DDBJ whole genome shotgun (WGS) entry which is preliminary data.</text>
</comment>
<dbReference type="AlphaFoldDB" id="A0A5M8ADQ8"/>
<dbReference type="InterPro" id="IPR014146">
    <property type="entry name" value="LigD_ligase_dom"/>
</dbReference>
<dbReference type="NCBIfam" id="TIGR02776">
    <property type="entry name" value="NHEJ_ligase_prk"/>
    <property type="match status" value="1"/>
</dbReference>
<dbReference type="SUPFAM" id="SSF50249">
    <property type="entry name" value="Nucleic acid-binding proteins"/>
    <property type="match status" value="1"/>
</dbReference>
<evidence type="ECO:0000256" key="14">
    <source>
        <dbReference type="ARBA" id="ARBA00023125"/>
    </source>
</evidence>
<keyword evidence="13" id="KW-0239">DNA-directed DNA polymerase</keyword>
<feature type="compositionally biased region" description="Low complexity" evidence="21">
    <location>
        <begin position="24"/>
        <end position="58"/>
    </location>
</feature>
<evidence type="ECO:0000256" key="1">
    <source>
        <dbReference type="ARBA" id="ARBA00001936"/>
    </source>
</evidence>
<feature type="region of interest" description="Disordered" evidence="21">
    <location>
        <begin position="631"/>
        <end position="709"/>
    </location>
</feature>
<evidence type="ECO:0000256" key="20">
    <source>
        <dbReference type="ARBA" id="ARBA00034003"/>
    </source>
</evidence>
<dbReference type="NCBIfam" id="TIGR02779">
    <property type="entry name" value="NHEJ_ligase_lig"/>
    <property type="match status" value="1"/>
</dbReference>
<dbReference type="EMBL" id="VWRN01000043">
    <property type="protein sequence ID" value="KAA6121493.1"/>
    <property type="molecule type" value="Genomic_DNA"/>
</dbReference>
<feature type="region of interest" description="Disordered" evidence="21">
    <location>
        <begin position="1"/>
        <end position="64"/>
    </location>
</feature>
<dbReference type="GO" id="GO:0003887">
    <property type="term" value="F:DNA-directed DNA polymerase activity"/>
    <property type="evidence" value="ECO:0007669"/>
    <property type="project" value="UniProtKB-KW"/>
</dbReference>
<evidence type="ECO:0000259" key="22">
    <source>
        <dbReference type="PROSITE" id="PS50160"/>
    </source>
</evidence>
<evidence type="ECO:0000256" key="12">
    <source>
        <dbReference type="ARBA" id="ARBA00022840"/>
    </source>
</evidence>
<evidence type="ECO:0000256" key="11">
    <source>
        <dbReference type="ARBA" id="ARBA00022839"/>
    </source>
</evidence>
<dbReference type="InterPro" id="IPR052171">
    <property type="entry name" value="NHEJ_LigD"/>
</dbReference>
<evidence type="ECO:0000256" key="8">
    <source>
        <dbReference type="ARBA" id="ARBA00022741"/>
    </source>
</evidence>
<dbReference type="Gene3D" id="3.30.1490.70">
    <property type="match status" value="1"/>
</dbReference>
<evidence type="ECO:0000256" key="6">
    <source>
        <dbReference type="ARBA" id="ARBA00022722"/>
    </source>
</evidence>
<dbReference type="GO" id="GO:0005524">
    <property type="term" value="F:ATP binding"/>
    <property type="evidence" value="ECO:0007669"/>
    <property type="project" value="UniProtKB-KW"/>
</dbReference>
<evidence type="ECO:0000256" key="9">
    <source>
        <dbReference type="ARBA" id="ARBA00022763"/>
    </source>
</evidence>
<dbReference type="GO" id="GO:0004527">
    <property type="term" value="F:exonuclease activity"/>
    <property type="evidence" value="ECO:0007669"/>
    <property type="project" value="UniProtKB-KW"/>
</dbReference>
<keyword evidence="17" id="KW-0464">Manganese</keyword>
<keyword evidence="18" id="KW-0511">Multifunctional enzyme</keyword>
<evidence type="ECO:0000256" key="4">
    <source>
        <dbReference type="ARBA" id="ARBA00022679"/>
    </source>
</evidence>
<feature type="compositionally biased region" description="Low complexity" evidence="21">
    <location>
        <begin position="682"/>
        <end position="694"/>
    </location>
</feature>
<keyword evidence="11" id="KW-0269">Exonuclease</keyword>
<reference evidence="23 24" key="1">
    <citation type="submission" date="2019-09" db="EMBL/GenBank/DDBJ databases">
        <title>Isolation of a novel species in the genus Cupriavidus from patients with sepsis using whole genome sequencing.</title>
        <authorList>
            <person name="Kweon O.J."/>
            <person name="Lee M.-K."/>
        </authorList>
    </citation>
    <scope>NUCLEOTIDE SEQUENCE [LARGE SCALE GENOMIC DNA]</scope>
    <source>
        <strain evidence="23 24">MKL-01</strain>
    </source>
</reference>
<feature type="compositionally biased region" description="Low complexity" evidence="21">
    <location>
        <begin position="258"/>
        <end position="304"/>
    </location>
</feature>
<feature type="region of interest" description="Disordered" evidence="21">
    <location>
        <begin position="241"/>
        <end position="317"/>
    </location>
</feature>
<dbReference type="InterPro" id="IPR012309">
    <property type="entry name" value="DNA_ligase_ATP-dep_C"/>
</dbReference>
<dbReference type="EC" id="6.5.1.1" evidence="2"/>
<proteinExistence type="predicted"/>
<dbReference type="PANTHER" id="PTHR42705">
    <property type="entry name" value="BIFUNCTIONAL NON-HOMOLOGOUS END JOINING PROTEIN LIGD"/>
    <property type="match status" value="1"/>
</dbReference>
<protein>
    <recommendedName>
        <fullName evidence="2">DNA ligase (ATP)</fullName>
        <ecNumber evidence="2">6.5.1.1</ecNumber>
    </recommendedName>
    <alternativeName>
        <fullName evidence="19">NHEJ DNA polymerase</fullName>
    </alternativeName>
</protein>
<dbReference type="CDD" id="cd07971">
    <property type="entry name" value="OBF_DNA_ligase_LigD"/>
    <property type="match status" value="1"/>
</dbReference>
<feature type="compositionally biased region" description="Basic and acidic residues" evidence="21">
    <location>
        <begin position="660"/>
        <end position="675"/>
    </location>
</feature>
<name>A0A5M8ADQ8_9BURK</name>
<dbReference type="Gene3D" id="3.90.920.10">
    <property type="entry name" value="DNA primase, PRIM domain"/>
    <property type="match status" value="1"/>
</dbReference>
<keyword evidence="6" id="KW-0540">Nuclease</keyword>
<dbReference type="Proteomes" id="UP000324324">
    <property type="component" value="Unassembled WGS sequence"/>
</dbReference>
<dbReference type="InterPro" id="IPR033651">
    <property type="entry name" value="PaeLigD_Pol-like"/>
</dbReference>
<evidence type="ECO:0000256" key="16">
    <source>
        <dbReference type="ARBA" id="ARBA00023204"/>
    </source>
</evidence>
<dbReference type="Gene3D" id="3.30.470.30">
    <property type="entry name" value="DNA ligase/mRNA capping enzyme"/>
    <property type="match status" value="1"/>
</dbReference>
<evidence type="ECO:0000256" key="2">
    <source>
        <dbReference type="ARBA" id="ARBA00012727"/>
    </source>
</evidence>
<dbReference type="NCBIfam" id="TIGR02777">
    <property type="entry name" value="LigD_PE_dom"/>
    <property type="match status" value="1"/>
</dbReference>
<gene>
    <name evidence="23" type="primary">ligD</name>
    <name evidence="23" type="ORF">F1599_15840</name>
</gene>
<dbReference type="GO" id="GO:0003910">
    <property type="term" value="F:DNA ligase (ATP) activity"/>
    <property type="evidence" value="ECO:0007669"/>
    <property type="project" value="UniProtKB-EC"/>
</dbReference>
<keyword evidence="8" id="KW-0547">Nucleotide-binding</keyword>
<dbReference type="RefSeq" id="WP_150083709.1">
    <property type="nucleotide sequence ID" value="NZ_VWRN01000043.1"/>
</dbReference>
<comment type="catalytic activity">
    <reaction evidence="20">
        <text>ATP + (deoxyribonucleotide)n-3'-hydroxyl + 5'-phospho-(deoxyribonucleotide)m = (deoxyribonucleotide)n+m + AMP + diphosphate.</text>
        <dbReference type="EC" id="6.5.1.1"/>
    </reaction>
</comment>
<accession>A0A5M8ADQ8</accession>
<dbReference type="CDD" id="cd07906">
    <property type="entry name" value="Adenylation_DNA_ligase_LigD_LigC"/>
    <property type="match status" value="1"/>
</dbReference>
<feature type="compositionally biased region" description="Low complexity" evidence="21">
    <location>
        <begin position="1"/>
        <end position="18"/>
    </location>
</feature>
<comment type="cofactor">
    <cofactor evidence="1">
        <name>Mn(2+)</name>
        <dbReference type="ChEBI" id="CHEBI:29035"/>
    </cofactor>
</comment>
<dbReference type="PANTHER" id="PTHR42705:SF2">
    <property type="entry name" value="BIFUNCTIONAL NON-HOMOLOGOUS END JOINING PROTEIN LIGD"/>
    <property type="match status" value="1"/>
</dbReference>
<evidence type="ECO:0000256" key="7">
    <source>
        <dbReference type="ARBA" id="ARBA00022723"/>
    </source>
</evidence>
<dbReference type="PROSITE" id="PS50160">
    <property type="entry name" value="DNA_LIGASE_A3"/>
    <property type="match status" value="1"/>
</dbReference>
<dbReference type="InterPro" id="IPR014145">
    <property type="entry name" value="LigD_pol_dom"/>
</dbReference>
<dbReference type="GO" id="GO:0006281">
    <property type="term" value="P:DNA repair"/>
    <property type="evidence" value="ECO:0007669"/>
    <property type="project" value="UniProtKB-KW"/>
</dbReference>
<keyword evidence="5" id="KW-0548">Nucleotidyltransferase</keyword>
<evidence type="ECO:0000256" key="18">
    <source>
        <dbReference type="ARBA" id="ARBA00023268"/>
    </source>
</evidence>
<evidence type="ECO:0000313" key="24">
    <source>
        <dbReference type="Proteomes" id="UP000324324"/>
    </source>
</evidence>
<dbReference type="Pfam" id="PF04679">
    <property type="entry name" value="DNA_ligase_A_C"/>
    <property type="match status" value="1"/>
</dbReference>
<evidence type="ECO:0000313" key="23">
    <source>
        <dbReference type="EMBL" id="KAA6121493.1"/>
    </source>
</evidence>
<evidence type="ECO:0000256" key="10">
    <source>
        <dbReference type="ARBA" id="ARBA00022801"/>
    </source>
</evidence>
<dbReference type="NCBIfam" id="NF004628">
    <property type="entry name" value="PRK05972.1"/>
    <property type="match status" value="1"/>
</dbReference>
<dbReference type="Pfam" id="PF01068">
    <property type="entry name" value="DNA_ligase_A_M"/>
    <property type="match status" value="1"/>
</dbReference>
<dbReference type="InterPro" id="IPR012310">
    <property type="entry name" value="DNA_ligase_ATP-dep_cent"/>
</dbReference>
<keyword evidence="16" id="KW-0234">DNA repair</keyword>
<evidence type="ECO:0000256" key="19">
    <source>
        <dbReference type="ARBA" id="ARBA00029943"/>
    </source>
</evidence>
<keyword evidence="7" id="KW-0479">Metal-binding</keyword>
<keyword evidence="9" id="KW-0227">DNA damage</keyword>
<dbReference type="GO" id="GO:0006310">
    <property type="term" value="P:DNA recombination"/>
    <property type="evidence" value="ECO:0007669"/>
    <property type="project" value="UniProtKB-KW"/>
</dbReference>
<evidence type="ECO:0000256" key="5">
    <source>
        <dbReference type="ARBA" id="ARBA00022695"/>
    </source>
</evidence>
<dbReference type="GO" id="GO:0003677">
    <property type="term" value="F:DNA binding"/>
    <property type="evidence" value="ECO:0007669"/>
    <property type="project" value="UniProtKB-KW"/>
</dbReference>
<evidence type="ECO:0000256" key="3">
    <source>
        <dbReference type="ARBA" id="ARBA00022598"/>
    </source>
</evidence>
<dbReference type="InterPro" id="IPR012340">
    <property type="entry name" value="NA-bd_OB-fold"/>
</dbReference>
<organism evidence="23 24">
    <name type="scientific">Cupriavidus cauae</name>
    <dbReference type="NCBI Taxonomy" id="2608999"/>
    <lineage>
        <taxon>Bacteria</taxon>
        <taxon>Pseudomonadati</taxon>
        <taxon>Pseudomonadota</taxon>
        <taxon>Betaproteobacteria</taxon>
        <taxon>Burkholderiales</taxon>
        <taxon>Burkholderiaceae</taxon>
        <taxon>Cupriavidus</taxon>
    </lineage>
</organism>